<accession>A0A9P5WZ94</accession>
<keyword evidence="1" id="KW-0472">Membrane</keyword>
<reference evidence="2" key="1">
    <citation type="submission" date="2020-11" db="EMBL/GenBank/DDBJ databases">
        <authorList>
            <consortium name="DOE Joint Genome Institute"/>
            <person name="Ahrendt S."/>
            <person name="Riley R."/>
            <person name="Andreopoulos W."/>
            <person name="Labutti K."/>
            <person name="Pangilinan J."/>
            <person name="Ruiz-Duenas F.J."/>
            <person name="Barrasa J.M."/>
            <person name="Sanchez-Garcia M."/>
            <person name="Camarero S."/>
            <person name="Miyauchi S."/>
            <person name="Serrano A."/>
            <person name="Linde D."/>
            <person name="Babiker R."/>
            <person name="Drula E."/>
            <person name="Ayuso-Fernandez I."/>
            <person name="Pacheco R."/>
            <person name="Padilla G."/>
            <person name="Ferreira P."/>
            <person name="Barriuso J."/>
            <person name="Kellner H."/>
            <person name="Castanera R."/>
            <person name="Alfaro M."/>
            <person name="Ramirez L."/>
            <person name="Pisabarro A.G."/>
            <person name="Kuo A."/>
            <person name="Tritt A."/>
            <person name="Lipzen A."/>
            <person name="He G."/>
            <person name="Yan M."/>
            <person name="Ng V."/>
            <person name="Cullen D."/>
            <person name="Martin F."/>
            <person name="Rosso M.-N."/>
            <person name="Henrissat B."/>
            <person name="Hibbett D."/>
            <person name="Martinez A.T."/>
            <person name="Grigoriev I.V."/>
        </authorList>
    </citation>
    <scope>NUCLEOTIDE SEQUENCE</scope>
    <source>
        <strain evidence="2">MF-IS2</strain>
    </source>
</reference>
<evidence type="ECO:0000313" key="3">
    <source>
        <dbReference type="Proteomes" id="UP000807342"/>
    </source>
</evidence>
<feature type="transmembrane region" description="Helical" evidence="1">
    <location>
        <begin position="20"/>
        <end position="45"/>
    </location>
</feature>
<sequence length="157" mass="17819">MASPPPPQLTTNSHSHLLRYQNWSILFLRLLEIIILVFMLGIPYLKYRTHQHQQLASALPLAGQTRSNTGFRTIELNWEAYSLITAGTLPVILPVLSVSSLPTCSTAYFIATTALICGIVGFATCEIYKRHFEITQEEYLVDYQGERTKECNYTEYA</sequence>
<dbReference type="OrthoDB" id="3112945at2759"/>
<feature type="transmembrane region" description="Helical" evidence="1">
    <location>
        <begin position="80"/>
        <end position="101"/>
    </location>
</feature>
<dbReference type="Proteomes" id="UP000807342">
    <property type="component" value="Unassembled WGS sequence"/>
</dbReference>
<evidence type="ECO:0000313" key="2">
    <source>
        <dbReference type="EMBL" id="KAF9441613.1"/>
    </source>
</evidence>
<keyword evidence="3" id="KW-1185">Reference proteome</keyword>
<name>A0A9P5WZ94_9AGAR</name>
<keyword evidence="1" id="KW-0812">Transmembrane</keyword>
<keyword evidence="1" id="KW-1133">Transmembrane helix</keyword>
<protein>
    <submittedName>
        <fullName evidence="2">Uncharacterized protein</fullName>
    </submittedName>
</protein>
<proteinExistence type="predicted"/>
<feature type="transmembrane region" description="Helical" evidence="1">
    <location>
        <begin position="107"/>
        <end position="128"/>
    </location>
</feature>
<evidence type="ECO:0000256" key="1">
    <source>
        <dbReference type="SAM" id="Phobius"/>
    </source>
</evidence>
<dbReference type="AlphaFoldDB" id="A0A9P5WZ94"/>
<comment type="caution">
    <text evidence="2">The sequence shown here is derived from an EMBL/GenBank/DDBJ whole genome shotgun (WGS) entry which is preliminary data.</text>
</comment>
<dbReference type="EMBL" id="MU151840">
    <property type="protein sequence ID" value="KAF9441613.1"/>
    <property type="molecule type" value="Genomic_DNA"/>
</dbReference>
<gene>
    <name evidence="2" type="ORF">P691DRAFT_790940</name>
</gene>
<organism evidence="2 3">
    <name type="scientific">Macrolepiota fuliginosa MF-IS2</name>
    <dbReference type="NCBI Taxonomy" id="1400762"/>
    <lineage>
        <taxon>Eukaryota</taxon>
        <taxon>Fungi</taxon>
        <taxon>Dikarya</taxon>
        <taxon>Basidiomycota</taxon>
        <taxon>Agaricomycotina</taxon>
        <taxon>Agaricomycetes</taxon>
        <taxon>Agaricomycetidae</taxon>
        <taxon>Agaricales</taxon>
        <taxon>Agaricineae</taxon>
        <taxon>Agaricaceae</taxon>
        <taxon>Macrolepiota</taxon>
    </lineage>
</organism>